<reference evidence="2 4" key="1">
    <citation type="submission" date="2013-02" db="EMBL/GenBank/DDBJ databases">
        <title>The Genome Sequence of Acinetobacter sp. NIPH 3623.</title>
        <authorList>
            <consortium name="The Broad Institute Genome Sequencing Platform"/>
            <consortium name="The Broad Institute Genome Sequencing Center for Infectious Disease"/>
            <person name="Cerqueira G."/>
            <person name="Feldgarden M."/>
            <person name="Courvalin P."/>
            <person name="Perichon B."/>
            <person name="Grillot-Courvalin C."/>
            <person name="Clermont D."/>
            <person name="Rocha E."/>
            <person name="Yoon E.-J."/>
            <person name="Nemec A."/>
            <person name="Walker B."/>
            <person name="Young S.K."/>
            <person name="Zeng Q."/>
            <person name="Gargeya S."/>
            <person name="Fitzgerald M."/>
            <person name="Haas B."/>
            <person name="Abouelleil A."/>
            <person name="Alvarado L."/>
            <person name="Arachchi H.M."/>
            <person name="Berlin A.M."/>
            <person name="Chapman S.B."/>
            <person name="Dewar J."/>
            <person name="Goldberg J."/>
            <person name="Griggs A."/>
            <person name="Gujja S."/>
            <person name="Hansen M."/>
            <person name="Howarth C."/>
            <person name="Imamovic A."/>
            <person name="Larimer J."/>
            <person name="McCowan C."/>
            <person name="Murphy C."/>
            <person name="Neiman D."/>
            <person name="Pearson M."/>
            <person name="Priest M."/>
            <person name="Roberts A."/>
            <person name="Saif S."/>
            <person name="Shea T."/>
            <person name="Sisk P."/>
            <person name="Sykes S."/>
            <person name="Wortman J."/>
            <person name="Nusbaum C."/>
            <person name="Birren B."/>
        </authorList>
    </citation>
    <scope>NUCLEOTIDE SEQUENCE [LARGE SCALE GENOMIC DNA]</scope>
    <source>
        <strain evidence="2 4">NIPH 3623</strain>
    </source>
</reference>
<dbReference type="RefSeq" id="WP_005281392.1">
    <property type="nucleotide sequence ID" value="NZ_BMDA01000006.1"/>
</dbReference>
<feature type="transmembrane region" description="Helical" evidence="1">
    <location>
        <begin position="303"/>
        <end position="330"/>
    </location>
</feature>
<feature type="transmembrane region" description="Helical" evidence="1">
    <location>
        <begin position="80"/>
        <end position="97"/>
    </location>
</feature>
<dbReference type="AlphaFoldDB" id="N9REV4"/>
<dbReference type="InterPro" id="IPR051533">
    <property type="entry name" value="WaaL-like"/>
</dbReference>
<dbReference type="HOGENOM" id="CLU_762125_0_0_6"/>
<proteinExistence type="predicted"/>
<reference evidence="3 5" key="2">
    <citation type="journal article" date="2014" name="Int. J. Syst. Evol. Microbiol.">
        <title>Complete genome sequence of Corynebacterium casei LMG S-19264T (=DSM 44701T), isolated from a smear-ripened cheese.</title>
        <authorList>
            <consortium name="US DOE Joint Genome Institute (JGI-PGF)"/>
            <person name="Walter F."/>
            <person name="Albersmeier A."/>
            <person name="Kalinowski J."/>
            <person name="Ruckert C."/>
        </authorList>
    </citation>
    <scope>NUCLEOTIDE SEQUENCE [LARGE SCALE GENOMIC DNA]</scope>
    <source>
        <strain evidence="3 5">CCM 8635</strain>
    </source>
</reference>
<sequence>MVALILFFSTTVFFPIAILVLLVPFIFIRETIVHKSNIVFYKKEVYAYIAMFFIAIVVVYLNIFYGAIISNVQENSILGNIPYIILLPVAFIIGKFLNLKDLRLIQYLILIEIIVGCFEYYHGVPTFFMNKTPISELADTDILYQKRVFGFSANSSNLAAKVVYLAIITMMQIKLNKKINKELMLFLIFILLGLIVTFNRTAIISIIISAFILFGMSLRRLFFISIPIFGGVIYKWESIYEQLTRGKGTVDLSGRDQIFSYFYNFWSENLLFGNFGTKLWWNTSGSIWHAHNSYLELLASNGLLITLFFFIAFLVLFGRGLLIVLPILFFSLSQYGFLWGLSFYDIIFSAIIYNYIKLNFKGD</sequence>
<gene>
    <name evidence="2" type="ORF">F888_00418</name>
    <name evidence="3" type="ORF">GCM10007354_32260</name>
</gene>
<keyword evidence="4" id="KW-1185">Reference proteome</keyword>
<feature type="transmembrane region" description="Helical" evidence="1">
    <location>
        <begin position="6"/>
        <end position="28"/>
    </location>
</feature>
<dbReference type="EMBL" id="APSA01000001">
    <property type="protein sequence ID" value="ENX40931.1"/>
    <property type="molecule type" value="Genomic_DNA"/>
</dbReference>
<feature type="transmembrane region" description="Helical" evidence="1">
    <location>
        <begin position="148"/>
        <end position="171"/>
    </location>
</feature>
<protein>
    <recommendedName>
        <fullName evidence="6">O-antigen polymerase</fullName>
    </recommendedName>
</protein>
<feature type="transmembrane region" description="Helical" evidence="1">
    <location>
        <begin position="48"/>
        <end position="68"/>
    </location>
</feature>
<organism evidence="2 4">
    <name type="scientific">Acinetobacter courvalinii</name>
    <dbReference type="NCBI Taxonomy" id="280147"/>
    <lineage>
        <taxon>Bacteria</taxon>
        <taxon>Pseudomonadati</taxon>
        <taxon>Pseudomonadota</taxon>
        <taxon>Gammaproteobacteria</taxon>
        <taxon>Moraxellales</taxon>
        <taxon>Moraxellaceae</taxon>
        <taxon>Acinetobacter</taxon>
    </lineage>
</organism>
<dbReference type="PATRIC" id="fig|1217698.3.peg.401"/>
<evidence type="ECO:0000313" key="4">
    <source>
        <dbReference type="Proteomes" id="UP000013200"/>
    </source>
</evidence>
<dbReference type="EMBL" id="BMDA01000006">
    <property type="protein sequence ID" value="GGH43664.1"/>
    <property type="molecule type" value="Genomic_DNA"/>
</dbReference>
<comment type="caution">
    <text evidence="2">The sequence shown here is derived from an EMBL/GenBank/DDBJ whole genome shotgun (WGS) entry which is preliminary data.</text>
</comment>
<keyword evidence="1" id="KW-0472">Membrane</keyword>
<dbReference type="PANTHER" id="PTHR37422:SF13">
    <property type="entry name" value="LIPOPOLYSACCHARIDE BIOSYNTHESIS PROTEIN PA4999-RELATED"/>
    <property type="match status" value="1"/>
</dbReference>
<evidence type="ECO:0008006" key="6">
    <source>
        <dbReference type="Google" id="ProtNLM"/>
    </source>
</evidence>
<dbReference type="PANTHER" id="PTHR37422">
    <property type="entry name" value="TEICHURONIC ACID BIOSYNTHESIS PROTEIN TUAE"/>
    <property type="match status" value="1"/>
</dbReference>
<evidence type="ECO:0000313" key="3">
    <source>
        <dbReference type="EMBL" id="GGH43664.1"/>
    </source>
</evidence>
<keyword evidence="1" id="KW-1133">Transmembrane helix</keyword>
<name>N9REV4_9GAMM</name>
<feature type="transmembrane region" description="Helical" evidence="1">
    <location>
        <begin position="336"/>
        <end position="356"/>
    </location>
</feature>
<evidence type="ECO:0000313" key="2">
    <source>
        <dbReference type="EMBL" id="ENX40931.1"/>
    </source>
</evidence>
<evidence type="ECO:0000313" key="5">
    <source>
        <dbReference type="Proteomes" id="UP000652691"/>
    </source>
</evidence>
<feature type="transmembrane region" description="Helical" evidence="1">
    <location>
        <begin position="104"/>
        <end position="128"/>
    </location>
</feature>
<dbReference type="Proteomes" id="UP000013200">
    <property type="component" value="Unassembled WGS sequence"/>
</dbReference>
<dbReference type="STRING" id="1217698.F888_00418"/>
<evidence type="ECO:0000256" key="1">
    <source>
        <dbReference type="SAM" id="Phobius"/>
    </source>
</evidence>
<feature type="transmembrane region" description="Helical" evidence="1">
    <location>
        <begin position="220"/>
        <end position="237"/>
    </location>
</feature>
<accession>N9REV4</accession>
<feature type="transmembrane region" description="Helical" evidence="1">
    <location>
        <begin position="183"/>
        <end position="214"/>
    </location>
</feature>
<keyword evidence="1" id="KW-0812">Transmembrane</keyword>
<dbReference type="GeneID" id="80105831"/>
<reference evidence="3" key="3">
    <citation type="submission" date="2024-03" db="EMBL/GenBank/DDBJ databases">
        <authorList>
            <person name="Sun Q."/>
            <person name="Sedlacek I."/>
        </authorList>
    </citation>
    <scope>NUCLEOTIDE SEQUENCE</scope>
    <source>
        <strain evidence="3">CCM 8635</strain>
    </source>
</reference>
<dbReference type="Proteomes" id="UP000652691">
    <property type="component" value="Unassembled WGS sequence"/>
</dbReference>